<comment type="caution">
    <text evidence="1">The sequence shown here is derived from an EMBL/GenBank/DDBJ whole genome shotgun (WGS) entry which is preliminary data.</text>
</comment>
<sequence length="147" mass="17059">MSQHALKQMKRTEYDLFIKAFVSFLIEAAELLLSEHDCTPKKKCAEQNLMISLTLLSNLHETIVSKEIREKTDGPFTLPFDEKQQLQIRELLYELKSRLRHLGTLSKTTQSQCDRLILLLMAYYPRRDNVRIIIESPATAPPWLACP</sequence>
<proteinExistence type="predicted"/>
<evidence type="ECO:0000313" key="1">
    <source>
        <dbReference type="EMBL" id="KIL47069.1"/>
    </source>
</evidence>
<name>A0A0C2RZ57_9BACL</name>
<dbReference type="AlphaFoldDB" id="A0A0C2RZ57"/>
<accession>A0A0C2RZ57</accession>
<dbReference type="EMBL" id="JXRR01000015">
    <property type="protein sequence ID" value="KIL47069.1"/>
    <property type="molecule type" value="Genomic_DNA"/>
</dbReference>
<protein>
    <submittedName>
        <fullName evidence="1">Uncharacterized protein</fullName>
    </submittedName>
</protein>
<evidence type="ECO:0000313" key="2">
    <source>
        <dbReference type="Proteomes" id="UP000031972"/>
    </source>
</evidence>
<reference evidence="1 2" key="1">
    <citation type="submission" date="2015-01" db="EMBL/GenBank/DDBJ databases">
        <title>Jeotgalibacillus campisalis genome sequencing.</title>
        <authorList>
            <person name="Goh K.M."/>
            <person name="Chan K.-G."/>
            <person name="Yaakop A.S."/>
            <person name="Ee R."/>
            <person name="Gan H.M."/>
            <person name="Chan C.S."/>
        </authorList>
    </citation>
    <scope>NUCLEOTIDE SEQUENCE [LARGE SCALE GENOMIC DNA]</scope>
    <source>
        <strain evidence="1 2">SF-57</strain>
    </source>
</reference>
<gene>
    <name evidence="1" type="ORF">KR50_23910</name>
</gene>
<keyword evidence="2" id="KW-1185">Reference proteome</keyword>
<organism evidence="1 2">
    <name type="scientific">Jeotgalibacillus campisalis</name>
    <dbReference type="NCBI Taxonomy" id="220754"/>
    <lineage>
        <taxon>Bacteria</taxon>
        <taxon>Bacillati</taxon>
        <taxon>Bacillota</taxon>
        <taxon>Bacilli</taxon>
        <taxon>Bacillales</taxon>
        <taxon>Caryophanaceae</taxon>
        <taxon>Jeotgalibacillus</taxon>
    </lineage>
</organism>
<dbReference type="RefSeq" id="WP_041058507.1">
    <property type="nucleotide sequence ID" value="NZ_JXRR01000015.1"/>
</dbReference>
<dbReference type="Proteomes" id="UP000031972">
    <property type="component" value="Unassembled WGS sequence"/>
</dbReference>
<dbReference type="PATRIC" id="fig|220754.4.peg.2407"/>